<reference evidence="2 3" key="1">
    <citation type="submission" date="2020-03" db="EMBL/GenBank/DDBJ databases">
        <title>Soil Listeria distribution.</title>
        <authorList>
            <person name="Liao J."/>
            <person name="Wiedmann M."/>
        </authorList>
    </citation>
    <scope>NUCLEOTIDE SEQUENCE [LARGE SCALE GENOMIC DNA]</scope>
    <source>
        <strain evidence="2 3">FSL L7-1645</strain>
    </source>
</reference>
<dbReference type="Pfam" id="PF07843">
    <property type="entry name" value="DUF1634"/>
    <property type="match status" value="1"/>
</dbReference>
<dbReference type="EMBL" id="JAARPY010000005">
    <property type="protein sequence ID" value="MBC1398578.1"/>
    <property type="molecule type" value="Genomic_DNA"/>
</dbReference>
<sequence>MTQDKQKEEEMYQVELIVGGLLRIGVLLSAGITILGLALYLFTGESGYSGATYPTSFSTIFSGLVDLKPFAIIMFGLLCLIFTPVFRVVVSLFTFLKEKDYLYVGITGIVLFILLISFLIGKG</sequence>
<feature type="transmembrane region" description="Helical" evidence="1">
    <location>
        <begin position="101"/>
        <end position="120"/>
    </location>
</feature>
<keyword evidence="1" id="KW-0472">Membrane</keyword>
<evidence type="ECO:0000313" key="2">
    <source>
        <dbReference type="EMBL" id="MBC1398578.1"/>
    </source>
</evidence>
<organism evidence="2 3">
    <name type="scientific">Listeria fleischmannii</name>
    <dbReference type="NCBI Taxonomy" id="1069827"/>
    <lineage>
        <taxon>Bacteria</taxon>
        <taxon>Bacillati</taxon>
        <taxon>Bacillota</taxon>
        <taxon>Bacilli</taxon>
        <taxon>Bacillales</taxon>
        <taxon>Listeriaceae</taxon>
        <taxon>Listeria</taxon>
    </lineage>
</organism>
<proteinExistence type="predicted"/>
<dbReference type="Proteomes" id="UP000571128">
    <property type="component" value="Unassembled WGS sequence"/>
</dbReference>
<evidence type="ECO:0000256" key="1">
    <source>
        <dbReference type="SAM" id="Phobius"/>
    </source>
</evidence>
<comment type="caution">
    <text evidence="2">The sequence shown here is derived from an EMBL/GenBank/DDBJ whole genome shotgun (WGS) entry which is preliminary data.</text>
</comment>
<evidence type="ECO:0000313" key="3">
    <source>
        <dbReference type="Proteomes" id="UP000571128"/>
    </source>
</evidence>
<gene>
    <name evidence="2" type="ORF">HB844_06815</name>
</gene>
<dbReference type="AlphaFoldDB" id="A0A841YEL3"/>
<accession>A0A841YEL3</accession>
<name>A0A841YEL3_9LIST</name>
<dbReference type="InterPro" id="IPR012861">
    <property type="entry name" value="DUF1634"/>
</dbReference>
<feature type="transmembrane region" description="Helical" evidence="1">
    <location>
        <begin position="70"/>
        <end position="89"/>
    </location>
</feature>
<keyword evidence="1" id="KW-0812">Transmembrane</keyword>
<protein>
    <submittedName>
        <fullName evidence="2">DUF1634 domain-containing protein</fullName>
    </submittedName>
</protein>
<feature type="transmembrane region" description="Helical" evidence="1">
    <location>
        <begin position="21"/>
        <end position="42"/>
    </location>
</feature>
<keyword evidence="1" id="KW-1133">Transmembrane helix</keyword>
<dbReference type="RefSeq" id="WP_115095974.1">
    <property type="nucleotide sequence ID" value="NZ_JAARPY010000005.1"/>
</dbReference>